<gene>
    <name evidence="6" type="ORF">FIESC28_00643</name>
</gene>
<dbReference type="PANTHER" id="PTHR47435">
    <property type="entry name" value="KELCH REPEAT PROTEIN (AFU_ORTHOLOGUE AFUA_5G12780)"/>
    <property type="match status" value="1"/>
</dbReference>
<feature type="compositionally biased region" description="Polar residues" evidence="3">
    <location>
        <begin position="459"/>
        <end position="470"/>
    </location>
</feature>
<feature type="transmembrane region" description="Helical" evidence="4">
    <location>
        <begin position="477"/>
        <end position="499"/>
    </location>
</feature>
<evidence type="ECO:0000256" key="1">
    <source>
        <dbReference type="ARBA" id="ARBA00022737"/>
    </source>
</evidence>
<organism evidence="6 7">
    <name type="scientific">Fusarium coffeatum</name>
    <dbReference type="NCBI Taxonomy" id="231269"/>
    <lineage>
        <taxon>Eukaryota</taxon>
        <taxon>Fungi</taxon>
        <taxon>Dikarya</taxon>
        <taxon>Ascomycota</taxon>
        <taxon>Pezizomycotina</taxon>
        <taxon>Sordariomycetes</taxon>
        <taxon>Hypocreomycetidae</taxon>
        <taxon>Hypocreales</taxon>
        <taxon>Nectriaceae</taxon>
        <taxon>Fusarium</taxon>
        <taxon>Fusarium incarnatum-equiseti species complex</taxon>
    </lineage>
</organism>
<dbReference type="GO" id="GO:0019760">
    <property type="term" value="P:glucosinolate metabolic process"/>
    <property type="evidence" value="ECO:0007669"/>
    <property type="project" value="UniProtKB-ARBA"/>
</dbReference>
<dbReference type="EMBL" id="QKXC01000016">
    <property type="protein sequence ID" value="RBR26567.1"/>
    <property type="molecule type" value="Genomic_DNA"/>
</dbReference>
<dbReference type="Pfam" id="PF24681">
    <property type="entry name" value="Kelch_KLHDC2_KLHL20_DRC7"/>
    <property type="match status" value="1"/>
</dbReference>
<keyword evidence="4" id="KW-0812">Transmembrane</keyword>
<evidence type="ECO:0008006" key="8">
    <source>
        <dbReference type="Google" id="ProtNLM"/>
    </source>
</evidence>
<keyword evidence="4" id="KW-0472">Membrane</keyword>
<accession>A0A366SB53</accession>
<dbReference type="OrthoDB" id="540004at2759"/>
<dbReference type="AlphaFoldDB" id="A0A366SB53"/>
<feature type="region of interest" description="Disordered" evidence="3">
    <location>
        <begin position="449"/>
        <end position="470"/>
    </location>
</feature>
<evidence type="ECO:0000313" key="7">
    <source>
        <dbReference type="Proteomes" id="UP000253153"/>
    </source>
</evidence>
<reference evidence="6 7" key="1">
    <citation type="submission" date="2018-06" db="EMBL/GenBank/DDBJ databases">
        <title>Fusarium incarnatum-equiseti species complex species 28.</title>
        <authorList>
            <person name="Gardiner D.M."/>
        </authorList>
    </citation>
    <scope>NUCLEOTIDE SEQUENCE [LARGE SCALE GENOMIC DNA]</scope>
    <source>
        <strain evidence="6 7">FIESC_28</strain>
    </source>
</reference>
<dbReference type="GeneID" id="41990090"/>
<feature type="compositionally biased region" description="Polar residues" evidence="3">
    <location>
        <begin position="527"/>
        <end position="539"/>
    </location>
</feature>
<feature type="chain" id="PRO_5016653798" description="Kelch repeat-containing protein" evidence="5">
    <location>
        <begin position="30"/>
        <end position="587"/>
    </location>
</feature>
<feature type="region of interest" description="Disordered" evidence="3">
    <location>
        <begin position="527"/>
        <end position="587"/>
    </location>
</feature>
<comment type="caution">
    <text evidence="6">The sequence shown here is derived from an EMBL/GenBank/DDBJ whole genome shotgun (WGS) entry which is preliminary data.</text>
</comment>
<protein>
    <recommendedName>
        <fullName evidence="8">Kelch repeat-containing protein</fullName>
    </recommendedName>
</protein>
<keyword evidence="2" id="KW-0408">Iron</keyword>
<keyword evidence="1" id="KW-0677">Repeat</keyword>
<evidence type="ECO:0000256" key="5">
    <source>
        <dbReference type="SAM" id="SignalP"/>
    </source>
</evidence>
<dbReference type="Gene3D" id="2.120.10.80">
    <property type="entry name" value="Kelch-type beta propeller"/>
    <property type="match status" value="2"/>
</dbReference>
<name>A0A366SB53_9HYPO</name>
<evidence type="ECO:0000256" key="2">
    <source>
        <dbReference type="ARBA" id="ARBA00023004"/>
    </source>
</evidence>
<keyword evidence="4" id="KW-1133">Transmembrane helix</keyword>
<evidence type="ECO:0000256" key="3">
    <source>
        <dbReference type="SAM" id="MobiDB-lite"/>
    </source>
</evidence>
<feature type="compositionally biased region" description="Basic and acidic residues" evidence="3">
    <location>
        <begin position="546"/>
        <end position="562"/>
    </location>
</feature>
<dbReference type="CDD" id="cd21699">
    <property type="entry name" value="JMTM_APP_like"/>
    <property type="match status" value="1"/>
</dbReference>
<dbReference type="RefSeq" id="XP_031021158.1">
    <property type="nucleotide sequence ID" value="XM_031154794.1"/>
</dbReference>
<dbReference type="InterPro" id="IPR015915">
    <property type="entry name" value="Kelch-typ_b-propeller"/>
</dbReference>
<feature type="signal peptide" evidence="5">
    <location>
        <begin position="1"/>
        <end position="29"/>
    </location>
</feature>
<evidence type="ECO:0000256" key="4">
    <source>
        <dbReference type="SAM" id="Phobius"/>
    </source>
</evidence>
<evidence type="ECO:0000313" key="6">
    <source>
        <dbReference type="EMBL" id="RBR26567.1"/>
    </source>
</evidence>
<keyword evidence="5" id="KW-0732">Signal</keyword>
<keyword evidence="7" id="KW-1185">Reference proteome</keyword>
<dbReference type="SUPFAM" id="SSF117281">
    <property type="entry name" value="Kelch motif"/>
    <property type="match status" value="1"/>
</dbReference>
<sequence>MAVERMRRRSAPMLLSIAVLATLLSLSLQHDPVEDFCRRFGHQTAVVDRKLYIDGGLVNWKPLDSDHQNYTNSWLVWHDLDTNSKDNMPQIHANLSKNASIPSVHGGALWADEVNYRLFLFGGEFYDGSPGTSSLMSYDIWYDRWDDFGPPSAGISRVSYGASTTVKERGEGYYYGGYRSNHSVPGWTGPPRAVPNLIRYKMDTNSWTKLAGPDDIKRAEGVMAFIPASDRGMLVYFGGLQDPGDNGTMVPQPMDQIFLYDIISNKWHIQEANGTVPDYRRRFCAGAVWAKDRSSYNIYLNAGIGLDGYGFDDVYILSLPSFEWIKTYPLDRNGTGEYPSHSLSCDVVNEGSQMLAIGGTFPADDDQCDSEEVWGVHNVDLGDQIKSSFKHVWAGYEPALLGYKVPSFVTSVIGGTKDGGAIKMEPESGFVNHDLGTLLGMKAAFSTRTRWKDGRSDPATATASKSTGSQSGLSTGAIVGIAFGGAVVLLAVIVGLWLLRRKRKAKPNVQLVSTAEPVFPTAYTPPSFNPSFYNQSPESGQRRSPWGRDDDWERSQQNRDWRPPFVNSQPSELDGQGYSFRGTDRQI</sequence>
<proteinExistence type="predicted"/>
<dbReference type="PANTHER" id="PTHR47435:SF4">
    <property type="entry name" value="KELCH REPEAT PROTEIN (AFU_ORTHOLOGUE AFUA_5G12780)"/>
    <property type="match status" value="1"/>
</dbReference>
<dbReference type="Proteomes" id="UP000253153">
    <property type="component" value="Unassembled WGS sequence"/>
</dbReference>